<organism evidence="3 4">
    <name type="scientific">Lophiostoma macrostomum CBS 122681</name>
    <dbReference type="NCBI Taxonomy" id="1314788"/>
    <lineage>
        <taxon>Eukaryota</taxon>
        <taxon>Fungi</taxon>
        <taxon>Dikarya</taxon>
        <taxon>Ascomycota</taxon>
        <taxon>Pezizomycotina</taxon>
        <taxon>Dothideomycetes</taxon>
        <taxon>Pleosporomycetidae</taxon>
        <taxon>Pleosporales</taxon>
        <taxon>Lophiostomataceae</taxon>
        <taxon>Lophiostoma</taxon>
    </lineage>
</organism>
<dbReference type="Proteomes" id="UP000799324">
    <property type="component" value="Unassembled WGS sequence"/>
</dbReference>
<sequence>MRNSYLFVLCPSEVERVYQVSFIWPLQLYSSTLIRNTPRTVIFEPARACQTSDGRICIHGYLSCQAMNEGSIALRSAPVVWFCCHCGDGPHGSTIVDRCCCDHHRCADCSTQTTDCALQPLENQQMLP</sequence>
<name>A0A6A6TDG0_9PLEO</name>
<keyword evidence="2" id="KW-0964">Secreted</keyword>
<dbReference type="EMBL" id="MU004334">
    <property type="protein sequence ID" value="KAF2656664.1"/>
    <property type="molecule type" value="Genomic_DNA"/>
</dbReference>
<dbReference type="PROSITE" id="PS00118">
    <property type="entry name" value="PA2_HIS"/>
    <property type="match status" value="1"/>
</dbReference>
<evidence type="ECO:0000256" key="2">
    <source>
        <dbReference type="ARBA" id="ARBA00022525"/>
    </source>
</evidence>
<gene>
    <name evidence="3" type="ORF">K491DRAFT_691871</name>
</gene>
<reference evidence="3" key="1">
    <citation type="journal article" date="2020" name="Stud. Mycol.">
        <title>101 Dothideomycetes genomes: a test case for predicting lifestyles and emergence of pathogens.</title>
        <authorList>
            <person name="Haridas S."/>
            <person name="Albert R."/>
            <person name="Binder M."/>
            <person name="Bloem J."/>
            <person name="Labutti K."/>
            <person name="Salamov A."/>
            <person name="Andreopoulos B."/>
            <person name="Baker S."/>
            <person name="Barry K."/>
            <person name="Bills G."/>
            <person name="Bluhm B."/>
            <person name="Cannon C."/>
            <person name="Castanera R."/>
            <person name="Culley D."/>
            <person name="Daum C."/>
            <person name="Ezra D."/>
            <person name="Gonzalez J."/>
            <person name="Henrissat B."/>
            <person name="Kuo A."/>
            <person name="Liang C."/>
            <person name="Lipzen A."/>
            <person name="Lutzoni F."/>
            <person name="Magnuson J."/>
            <person name="Mondo S."/>
            <person name="Nolan M."/>
            <person name="Ohm R."/>
            <person name="Pangilinan J."/>
            <person name="Park H.-J."/>
            <person name="Ramirez L."/>
            <person name="Alfaro M."/>
            <person name="Sun H."/>
            <person name="Tritt A."/>
            <person name="Yoshinaga Y."/>
            <person name="Zwiers L.-H."/>
            <person name="Turgeon B."/>
            <person name="Goodwin S."/>
            <person name="Spatafora J."/>
            <person name="Crous P."/>
            <person name="Grigoriev I."/>
        </authorList>
    </citation>
    <scope>NUCLEOTIDE SEQUENCE</scope>
    <source>
        <strain evidence="3">CBS 122681</strain>
    </source>
</reference>
<accession>A0A6A6TDG0</accession>
<dbReference type="InterPro" id="IPR033113">
    <property type="entry name" value="PLA2_histidine"/>
</dbReference>
<evidence type="ECO:0000313" key="4">
    <source>
        <dbReference type="Proteomes" id="UP000799324"/>
    </source>
</evidence>
<dbReference type="GO" id="GO:0005576">
    <property type="term" value="C:extracellular region"/>
    <property type="evidence" value="ECO:0007669"/>
    <property type="project" value="UniProtKB-SubCell"/>
</dbReference>
<evidence type="ECO:0000256" key="1">
    <source>
        <dbReference type="ARBA" id="ARBA00004613"/>
    </source>
</evidence>
<protein>
    <submittedName>
        <fullName evidence="3">Uncharacterized protein</fullName>
    </submittedName>
</protein>
<comment type="subcellular location">
    <subcellularLocation>
        <location evidence="1">Secreted</location>
    </subcellularLocation>
</comment>
<evidence type="ECO:0000313" key="3">
    <source>
        <dbReference type="EMBL" id="KAF2656664.1"/>
    </source>
</evidence>
<proteinExistence type="predicted"/>
<dbReference type="AlphaFoldDB" id="A0A6A6TDG0"/>
<keyword evidence="4" id="KW-1185">Reference proteome</keyword>